<feature type="compositionally biased region" description="Low complexity" evidence="1">
    <location>
        <begin position="113"/>
        <end position="123"/>
    </location>
</feature>
<feature type="region of interest" description="Disordered" evidence="1">
    <location>
        <begin position="193"/>
        <end position="246"/>
    </location>
</feature>
<proteinExistence type="predicted"/>
<feature type="compositionally biased region" description="Low complexity" evidence="1">
    <location>
        <begin position="205"/>
        <end position="229"/>
    </location>
</feature>
<feature type="compositionally biased region" description="Low complexity" evidence="1">
    <location>
        <begin position="78"/>
        <end position="99"/>
    </location>
</feature>
<feature type="region of interest" description="Disordered" evidence="1">
    <location>
        <begin position="268"/>
        <end position="311"/>
    </location>
</feature>
<reference evidence="2 3" key="1">
    <citation type="submission" date="2017-05" db="EMBL/GenBank/DDBJ databases">
        <title>Streptomyces alboflavus Genome sequencing and assembly.</title>
        <authorList>
            <person name="Wang Y."/>
            <person name="Du B."/>
            <person name="Ding Y."/>
            <person name="Liu H."/>
            <person name="Hou Q."/>
            <person name="Liu K."/>
            <person name="Wang C."/>
            <person name="Yao L."/>
        </authorList>
    </citation>
    <scope>NUCLEOTIDE SEQUENCE [LARGE SCALE GENOMIC DNA]</scope>
    <source>
        <strain evidence="2 3">MDJK44</strain>
    </source>
</reference>
<evidence type="ECO:0000313" key="2">
    <source>
        <dbReference type="EMBL" id="ARX84274.1"/>
    </source>
</evidence>
<organism evidence="2 3">
    <name type="scientific">Streptomyces alboflavus</name>
    <dbReference type="NCBI Taxonomy" id="67267"/>
    <lineage>
        <taxon>Bacteria</taxon>
        <taxon>Bacillati</taxon>
        <taxon>Actinomycetota</taxon>
        <taxon>Actinomycetes</taxon>
        <taxon>Kitasatosporales</taxon>
        <taxon>Streptomycetaceae</taxon>
        <taxon>Streptomyces</taxon>
    </lineage>
</organism>
<sequence>MSIEPAWRKPAQARPTASQAAVGRTATAARQPLTPSMHTRLCVRRRPGHLRSPYTNEPAAELTASPASSGPDMPTDISRCSRSAGSTSSARASSDRPAAPVTYTGQARARMRSIGSPSRSDSSAFQPAGSSQSPATESPIRTAARSSGRPGATPSARPVTAAGAIAHMPKTRTDSADMACATARSGTRLLRIARSPPGAAPGAPPATNAQAASTTAGASGSAPSAAKPTAPTPRPTASCGRARSGRIRMPRSAAPTISPITYTAARIAPSAYPPSRSRTRNTTARGAMATGIRAPTATTAQVRVPRDAISR</sequence>
<dbReference type="Proteomes" id="UP000195880">
    <property type="component" value="Chromosome"/>
</dbReference>
<feature type="region of interest" description="Disordered" evidence="1">
    <location>
        <begin position="1"/>
        <end position="162"/>
    </location>
</feature>
<keyword evidence="3" id="KW-1185">Reference proteome</keyword>
<gene>
    <name evidence="2" type="ORF">SMD44_03712</name>
</gene>
<name>A0A1Z1WCV6_9ACTN</name>
<dbReference type="EMBL" id="CP021748">
    <property type="protein sequence ID" value="ARX84274.1"/>
    <property type="molecule type" value="Genomic_DNA"/>
</dbReference>
<feature type="compositionally biased region" description="Polar residues" evidence="1">
    <location>
        <begin position="124"/>
        <end position="136"/>
    </location>
</feature>
<evidence type="ECO:0000256" key="1">
    <source>
        <dbReference type="SAM" id="MobiDB-lite"/>
    </source>
</evidence>
<dbReference type="RefSeq" id="WP_159399562.1">
    <property type="nucleotide sequence ID" value="NZ_CP021748.1"/>
</dbReference>
<accession>A0A1Z1WCV6</accession>
<dbReference type="AlphaFoldDB" id="A0A1Z1WCV6"/>
<protein>
    <submittedName>
        <fullName evidence="2">Uncharacterized protein</fullName>
    </submittedName>
</protein>
<evidence type="ECO:0000313" key="3">
    <source>
        <dbReference type="Proteomes" id="UP000195880"/>
    </source>
</evidence>
<dbReference type="KEGG" id="salf:SMD44_03712"/>